<dbReference type="PANTHER" id="PTHR12832">
    <property type="entry name" value="TESTIS-SPECIFIC PROTEIN PBS13 T-COMPLEX 11"/>
    <property type="match status" value="1"/>
</dbReference>
<reference evidence="4" key="1">
    <citation type="submission" date="2016-05" db="EMBL/GenBank/DDBJ databases">
        <title>Comparative genomics of biotechnologically important yeasts.</title>
        <authorList>
            <consortium name="DOE Joint Genome Institute"/>
            <person name="Riley R."/>
            <person name="Haridas S."/>
            <person name="Wolfe K.H."/>
            <person name="Lopes M.R."/>
            <person name="Hittinger C.T."/>
            <person name="Goker M."/>
            <person name="Salamov A."/>
            <person name="Wisecaver J."/>
            <person name="Long T.M."/>
            <person name="Aerts A.L."/>
            <person name="Barry K."/>
            <person name="Choi C."/>
            <person name="Clum A."/>
            <person name="Coughlan A.Y."/>
            <person name="Deshpande S."/>
            <person name="Douglass A.P."/>
            <person name="Hanson S.J."/>
            <person name="Klenk H.-P."/>
            <person name="Labutti K."/>
            <person name="Lapidus A."/>
            <person name="Lindquist E."/>
            <person name="Lipzen A."/>
            <person name="Meier-Kolthoff J.P."/>
            <person name="Ohm R.A."/>
            <person name="Otillar R.P."/>
            <person name="Pangilinan J."/>
            <person name="Peng Y."/>
            <person name="Rokas A."/>
            <person name="Rosa C.A."/>
            <person name="Scheuner C."/>
            <person name="Sibirny A.A."/>
            <person name="Slot J.C."/>
            <person name="Stielow J.B."/>
            <person name="Sun H."/>
            <person name="Kurtzman C.P."/>
            <person name="Blackwell M."/>
            <person name="Grigoriev I.V."/>
            <person name="Jeffries T.W."/>
        </authorList>
    </citation>
    <scope>NUCLEOTIDE SEQUENCE [LARGE SCALE GENOMIC DNA]</scope>
    <source>
        <strain evidence="4">NRRL Y-2460</strain>
    </source>
</reference>
<sequence length="778" mass="86996">MNSSQINNQKTENQEQIFSEDQFRPVFFDSTNKRPSSSSSSDNESTDSESNKSSKRARLDASVPLSAKQTQAQTPNASSILSPTPISPSTTIVSSGAKLASHSKQTNVPTTTSNTPVAGQAVSNDTNRIFALEKGNFNAKLLASTLNFNSTTPLSSVTPSILSSNKNQTTTLSSTTTTTSSSKKEQDDHETRRMNLRRFRSRSLPNIFYASNRRHKLTMPSQTVVNAVPSMATVFSQQQPFFPNISCVSSSKEGLQPTKLLSFQQSSQAHQLPPVNLQSLREIDLHEILKNPQLRHDILFDPQLQFRPNLDGERGRKKKMMVDKYWDDIKKECEQYVLKRQFNTSVSRLPILFTTLREILISLLPSKNRAAVYDIMDDDLLVQQLKNFAFDFVSLAKWLSEVFKSHCAPMRDSWVDEMTSKFVAAQEEGSVDKLVDGLRMIFAILEAMKLDVANHQIRTLRPVLVETAVEFERDYFSQMISHCKMDISDSIAWFCTAHESKKEKTVKLKNICTVSILKLLSCRNMVTSFPSSLAFDHARLVLLRADIRQLVCLQLCIVLYKQMLFQYSKSASYRAKAISKENIESLKREILAIVTDENGNVKWTRNVSSLALQLAKRACNDPSKPSISSISQDFITPPESLVDFGFNWLIVQTQPSSEVYGLMEQRIFDQLAVIVNENTDSSNSNTKEISPNDIPIPVSGGSSNIGSVLRSVNINKKCLTATSTTSSTDSTNSADNKSQNKKLGTLEELHALGLRLSTLVNFHWNVFGSYYTAAISKS</sequence>
<feature type="compositionally biased region" description="Basic and acidic residues" evidence="2">
    <location>
        <begin position="182"/>
        <end position="192"/>
    </location>
</feature>
<feature type="compositionally biased region" description="Low complexity" evidence="2">
    <location>
        <begin position="78"/>
        <end position="95"/>
    </location>
</feature>
<comment type="similarity">
    <text evidence="1">Belongs to the TCP11 family.</text>
</comment>
<protein>
    <recommendedName>
        <fullName evidence="5">T-complex protein 11</fullName>
    </recommendedName>
</protein>
<feature type="compositionally biased region" description="Polar residues" evidence="2">
    <location>
        <begin position="67"/>
        <end position="77"/>
    </location>
</feature>
<dbReference type="Proteomes" id="UP000094236">
    <property type="component" value="Unassembled WGS sequence"/>
</dbReference>
<dbReference type="PANTHER" id="PTHR12832:SF11">
    <property type="entry name" value="LD23868P"/>
    <property type="match status" value="1"/>
</dbReference>
<evidence type="ECO:0000256" key="2">
    <source>
        <dbReference type="SAM" id="MobiDB-lite"/>
    </source>
</evidence>
<dbReference type="OrthoDB" id="276323at2759"/>
<feature type="compositionally biased region" description="Low complexity" evidence="2">
    <location>
        <begin position="169"/>
        <end position="181"/>
    </location>
</feature>
<name>A0A1E4TNQ6_PACTA</name>
<feature type="region of interest" description="Disordered" evidence="2">
    <location>
        <begin position="1"/>
        <end position="120"/>
    </location>
</feature>
<feature type="compositionally biased region" description="Polar residues" evidence="2">
    <location>
        <begin position="154"/>
        <end position="168"/>
    </location>
</feature>
<evidence type="ECO:0008006" key="5">
    <source>
        <dbReference type="Google" id="ProtNLM"/>
    </source>
</evidence>
<evidence type="ECO:0000313" key="4">
    <source>
        <dbReference type="Proteomes" id="UP000094236"/>
    </source>
</evidence>
<feature type="compositionally biased region" description="Low complexity" evidence="2">
    <location>
        <begin position="29"/>
        <end position="43"/>
    </location>
</feature>
<dbReference type="STRING" id="669874.A0A1E4TNQ6"/>
<dbReference type="InterPro" id="IPR008862">
    <property type="entry name" value="Tcp11"/>
</dbReference>
<proteinExistence type="inferred from homology"/>
<dbReference type="Pfam" id="PF05794">
    <property type="entry name" value="Tcp11"/>
    <property type="match status" value="1"/>
</dbReference>
<accession>A0A1E4TNQ6</accession>
<feature type="compositionally biased region" description="Polar residues" evidence="2">
    <location>
        <begin position="1"/>
        <end position="19"/>
    </location>
</feature>
<evidence type="ECO:0000256" key="1">
    <source>
        <dbReference type="ARBA" id="ARBA00010954"/>
    </source>
</evidence>
<feature type="compositionally biased region" description="Low complexity" evidence="2">
    <location>
        <begin position="106"/>
        <end position="117"/>
    </location>
</feature>
<keyword evidence="4" id="KW-1185">Reference proteome</keyword>
<dbReference type="AlphaFoldDB" id="A0A1E4TNQ6"/>
<dbReference type="GO" id="GO:0010737">
    <property type="term" value="P:protein kinase A signaling"/>
    <property type="evidence" value="ECO:0007669"/>
    <property type="project" value="TreeGrafter"/>
</dbReference>
<dbReference type="EMBL" id="KV454018">
    <property type="protein sequence ID" value="ODV93367.1"/>
    <property type="molecule type" value="Genomic_DNA"/>
</dbReference>
<feature type="region of interest" description="Disordered" evidence="2">
    <location>
        <begin position="154"/>
        <end position="192"/>
    </location>
</feature>
<organism evidence="3 4">
    <name type="scientific">Pachysolen tannophilus NRRL Y-2460</name>
    <dbReference type="NCBI Taxonomy" id="669874"/>
    <lineage>
        <taxon>Eukaryota</taxon>
        <taxon>Fungi</taxon>
        <taxon>Dikarya</taxon>
        <taxon>Ascomycota</taxon>
        <taxon>Saccharomycotina</taxon>
        <taxon>Pichiomycetes</taxon>
        <taxon>Pachysolenaceae</taxon>
        <taxon>Pachysolen</taxon>
    </lineage>
</organism>
<gene>
    <name evidence="3" type="ORF">PACTADRAFT_51966</name>
</gene>
<evidence type="ECO:0000313" key="3">
    <source>
        <dbReference type="EMBL" id="ODV93367.1"/>
    </source>
</evidence>